<gene>
    <name evidence="2" type="ORF">AMD00_17205</name>
</gene>
<keyword evidence="1" id="KW-0472">Membrane</keyword>
<keyword evidence="3" id="KW-1185">Reference proteome</keyword>
<reference evidence="3" key="1">
    <citation type="submission" date="2015-08" db="EMBL/GenBank/DDBJ databases">
        <title>Fjat-10028 dsm 16317.</title>
        <authorList>
            <person name="Liu B."/>
            <person name="Wang J."/>
            <person name="Zhu Y."/>
            <person name="Liu G."/>
            <person name="Chen Q."/>
            <person name="Chen Z."/>
            <person name="Lan J."/>
            <person name="Che J."/>
            <person name="Ge C."/>
            <person name="Shi H."/>
            <person name="Pan Z."/>
            <person name="Liu X."/>
        </authorList>
    </citation>
    <scope>NUCLEOTIDE SEQUENCE [LARGE SCALE GENOMIC DNA]</scope>
    <source>
        <strain evidence="3">DSM 16317</strain>
    </source>
</reference>
<dbReference type="RefSeq" id="WP_053418212.1">
    <property type="nucleotide sequence ID" value="NZ_LILB01000005.1"/>
</dbReference>
<accession>A0A0M0LG28</accession>
<feature type="transmembrane region" description="Helical" evidence="1">
    <location>
        <begin position="103"/>
        <end position="131"/>
    </location>
</feature>
<dbReference type="STRING" id="263475.AMD00_17205"/>
<dbReference type="GeneID" id="301137832"/>
<dbReference type="AlphaFoldDB" id="A0A0M0LG28"/>
<feature type="transmembrane region" description="Helical" evidence="1">
    <location>
        <begin position="62"/>
        <end position="82"/>
    </location>
</feature>
<feature type="transmembrane region" description="Helical" evidence="1">
    <location>
        <begin position="151"/>
        <end position="176"/>
    </location>
</feature>
<name>A0A0M0LG28_9BACL</name>
<sequence length="244" mass="27013">MSLTNKTFAETLQVQVKFKLHAYLGMIVYLIMVQIVGILMSLMGPTGMSSVSSFIDINAEMYTPTVLIFLSNLWAFYVGLLMTRHDQRADIMPFVSTRIMSSIGDVVVLVALAVYAGITAMLSNYVVRIVILLKSNKHMLSDENMFSAPEVFIENLVAFIFFILCFAAVGYFLGMIAQKSKKVLFIIVAVFFSMLFTSFGQEILLGTIKIAQFGLFSFMGVMIILSASCFIVATFLAGNLEVKG</sequence>
<comment type="caution">
    <text evidence="2">The sequence shown here is derived from an EMBL/GenBank/DDBJ whole genome shotgun (WGS) entry which is preliminary data.</text>
</comment>
<feature type="transmembrane region" description="Helical" evidence="1">
    <location>
        <begin position="213"/>
        <end position="238"/>
    </location>
</feature>
<keyword evidence="1" id="KW-1133">Transmembrane helix</keyword>
<dbReference type="EMBL" id="LILB01000005">
    <property type="protein sequence ID" value="KOO50030.1"/>
    <property type="molecule type" value="Genomic_DNA"/>
</dbReference>
<evidence type="ECO:0000313" key="2">
    <source>
        <dbReference type="EMBL" id="KOO50030.1"/>
    </source>
</evidence>
<feature type="transmembrane region" description="Helical" evidence="1">
    <location>
        <begin position="183"/>
        <end position="201"/>
    </location>
</feature>
<evidence type="ECO:0000256" key="1">
    <source>
        <dbReference type="SAM" id="Phobius"/>
    </source>
</evidence>
<organism evidence="2 3">
    <name type="scientific">Viridibacillus arvi</name>
    <dbReference type="NCBI Taxonomy" id="263475"/>
    <lineage>
        <taxon>Bacteria</taxon>
        <taxon>Bacillati</taxon>
        <taxon>Bacillota</taxon>
        <taxon>Bacilli</taxon>
        <taxon>Bacillales</taxon>
        <taxon>Caryophanaceae</taxon>
        <taxon>Viridibacillus</taxon>
    </lineage>
</organism>
<proteinExistence type="predicted"/>
<feature type="transmembrane region" description="Helical" evidence="1">
    <location>
        <begin position="20"/>
        <end position="42"/>
    </location>
</feature>
<protein>
    <submittedName>
        <fullName evidence="2">Uncharacterized protein</fullName>
    </submittedName>
</protein>
<keyword evidence="1" id="KW-0812">Transmembrane</keyword>
<dbReference type="Proteomes" id="UP000036867">
    <property type="component" value="Unassembled WGS sequence"/>
</dbReference>
<evidence type="ECO:0000313" key="3">
    <source>
        <dbReference type="Proteomes" id="UP000036867"/>
    </source>
</evidence>
<dbReference type="OrthoDB" id="1795989at2"/>